<accession>A0A2P2NTB3</accession>
<reference evidence="1" key="1">
    <citation type="submission" date="2018-02" db="EMBL/GenBank/DDBJ databases">
        <title>Rhizophora mucronata_Transcriptome.</title>
        <authorList>
            <person name="Meera S.P."/>
            <person name="Sreeshan A."/>
            <person name="Augustine A."/>
        </authorList>
    </citation>
    <scope>NUCLEOTIDE SEQUENCE</scope>
    <source>
        <tissue evidence="1">Leaf</tissue>
    </source>
</reference>
<sequence>MSQKHVCSRKKMVLGLHLNWGDSSLFNQKTPI</sequence>
<dbReference type="AlphaFoldDB" id="A0A2P2NTB3"/>
<name>A0A2P2NTB3_RHIMU</name>
<dbReference type="EMBL" id="GGEC01065274">
    <property type="protein sequence ID" value="MBX45758.1"/>
    <property type="molecule type" value="Transcribed_RNA"/>
</dbReference>
<proteinExistence type="predicted"/>
<evidence type="ECO:0000313" key="1">
    <source>
        <dbReference type="EMBL" id="MBX45758.1"/>
    </source>
</evidence>
<organism evidence="1">
    <name type="scientific">Rhizophora mucronata</name>
    <name type="common">Asiatic mangrove</name>
    <dbReference type="NCBI Taxonomy" id="61149"/>
    <lineage>
        <taxon>Eukaryota</taxon>
        <taxon>Viridiplantae</taxon>
        <taxon>Streptophyta</taxon>
        <taxon>Embryophyta</taxon>
        <taxon>Tracheophyta</taxon>
        <taxon>Spermatophyta</taxon>
        <taxon>Magnoliopsida</taxon>
        <taxon>eudicotyledons</taxon>
        <taxon>Gunneridae</taxon>
        <taxon>Pentapetalae</taxon>
        <taxon>rosids</taxon>
        <taxon>fabids</taxon>
        <taxon>Malpighiales</taxon>
        <taxon>Rhizophoraceae</taxon>
        <taxon>Rhizophora</taxon>
    </lineage>
</organism>
<protein>
    <submittedName>
        <fullName evidence="1">Uncharacterized protein</fullName>
    </submittedName>
</protein>